<evidence type="ECO:0000313" key="2">
    <source>
        <dbReference type="EMBL" id="RTQ52300.1"/>
    </source>
</evidence>
<reference evidence="2 3" key="1">
    <citation type="submission" date="2018-12" db="EMBL/GenBank/DDBJ databases">
        <title>Hymenobacter gummosus sp. nov., isolated from a spring.</title>
        <authorList>
            <person name="Nie L."/>
        </authorList>
    </citation>
    <scope>NUCLEOTIDE SEQUENCE [LARGE SCALE GENOMIC DNA]</scope>
    <source>
        <strain evidence="2 3">KCTC 52166</strain>
    </source>
</reference>
<dbReference type="Proteomes" id="UP000282184">
    <property type="component" value="Unassembled WGS sequence"/>
</dbReference>
<name>A0A431U782_9BACT</name>
<gene>
    <name evidence="2" type="ORF">EJV47_04565</name>
</gene>
<protein>
    <submittedName>
        <fullName evidence="2">Uncharacterized protein</fullName>
    </submittedName>
</protein>
<evidence type="ECO:0000256" key="1">
    <source>
        <dbReference type="SAM" id="Phobius"/>
    </source>
</evidence>
<comment type="caution">
    <text evidence="2">The sequence shown here is derived from an EMBL/GenBank/DDBJ whole genome shotgun (WGS) entry which is preliminary data.</text>
</comment>
<keyword evidence="1" id="KW-1133">Transmembrane helix</keyword>
<dbReference type="AlphaFoldDB" id="A0A431U782"/>
<keyword evidence="1" id="KW-0472">Membrane</keyword>
<dbReference type="EMBL" id="RXOF01000002">
    <property type="protein sequence ID" value="RTQ52300.1"/>
    <property type="molecule type" value="Genomic_DNA"/>
</dbReference>
<sequence length="108" mass="11884">MSLQDWAIPAFMTALIGVVGYLLNRSISQIDAKLSSTATSVDTMRADMNTMKLDMNGYAKLSEYQEKRLVMLETQNASLHRSVGSFDKFIAVQVALGKVHPLGDETIS</sequence>
<organism evidence="2 3">
    <name type="scientific">Hymenobacter gummosus</name>
    <dbReference type="NCBI Taxonomy" id="1776032"/>
    <lineage>
        <taxon>Bacteria</taxon>
        <taxon>Pseudomonadati</taxon>
        <taxon>Bacteroidota</taxon>
        <taxon>Cytophagia</taxon>
        <taxon>Cytophagales</taxon>
        <taxon>Hymenobacteraceae</taxon>
        <taxon>Hymenobacter</taxon>
    </lineage>
</organism>
<proteinExistence type="predicted"/>
<feature type="transmembrane region" description="Helical" evidence="1">
    <location>
        <begin position="6"/>
        <end position="23"/>
    </location>
</feature>
<accession>A0A431U782</accession>
<keyword evidence="3" id="KW-1185">Reference proteome</keyword>
<keyword evidence="1" id="KW-0812">Transmembrane</keyword>
<evidence type="ECO:0000313" key="3">
    <source>
        <dbReference type="Proteomes" id="UP000282184"/>
    </source>
</evidence>